<dbReference type="AlphaFoldDB" id="A0A815MJX6"/>
<evidence type="ECO:0000256" key="1">
    <source>
        <dbReference type="ARBA" id="ARBA00004123"/>
    </source>
</evidence>
<protein>
    <recommendedName>
        <fullName evidence="3">histone deacetylase</fullName>
        <ecNumber evidence="3">3.5.1.98</ecNumber>
    </recommendedName>
</protein>
<dbReference type="EC" id="3.5.1.98" evidence="3"/>
<evidence type="ECO:0000256" key="3">
    <source>
        <dbReference type="ARBA" id="ARBA00012111"/>
    </source>
</evidence>
<dbReference type="InterPro" id="IPR037138">
    <property type="entry name" value="His_deacetylse_dom_sf"/>
</dbReference>
<proteinExistence type="inferred from homology"/>
<evidence type="ECO:0000256" key="7">
    <source>
        <dbReference type="ARBA" id="ARBA00023015"/>
    </source>
</evidence>
<evidence type="ECO:0000259" key="11">
    <source>
        <dbReference type="Pfam" id="PF00850"/>
    </source>
</evidence>
<dbReference type="InterPro" id="IPR023801">
    <property type="entry name" value="His_deacetylse_dom"/>
</dbReference>
<comment type="caution">
    <text evidence="12">The sequence shown here is derived from an EMBL/GenBank/DDBJ whole genome shotgun (WGS) entry which is preliminary data.</text>
</comment>
<feature type="non-terminal residue" evidence="12">
    <location>
        <position position="1"/>
    </location>
</feature>
<keyword evidence="7" id="KW-0805">Transcription regulation</keyword>
<evidence type="ECO:0000313" key="14">
    <source>
        <dbReference type="Proteomes" id="UP000663829"/>
    </source>
</evidence>
<evidence type="ECO:0000313" key="13">
    <source>
        <dbReference type="EMBL" id="CAF4304524.1"/>
    </source>
</evidence>
<dbReference type="Gene3D" id="3.40.800.20">
    <property type="entry name" value="Histone deacetylase domain"/>
    <property type="match status" value="1"/>
</dbReference>
<dbReference type="EMBL" id="CAJOBC010083627">
    <property type="protein sequence ID" value="CAF4304524.1"/>
    <property type="molecule type" value="Genomic_DNA"/>
</dbReference>
<comment type="similarity">
    <text evidence="2">Belongs to the histone deacetylase family. HD type 2 subfamily.</text>
</comment>
<evidence type="ECO:0000313" key="12">
    <source>
        <dbReference type="EMBL" id="CAF1421622.1"/>
    </source>
</evidence>
<evidence type="ECO:0000256" key="2">
    <source>
        <dbReference type="ARBA" id="ARBA00007738"/>
    </source>
</evidence>
<keyword evidence="8" id="KW-0804">Transcription</keyword>
<reference evidence="12" key="1">
    <citation type="submission" date="2021-02" db="EMBL/GenBank/DDBJ databases">
        <authorList>
            <person name="Nowell W R."/>
        </authorList>
    </citation>
    <scope>NUCLEOTIDE SEQUENCE</scope>
</reference>
<gene>
    <name evidence="12" type="ORF">GPM918_LOCUS33737</name>
    <name evidence="13" type="ORF">SRO942_LOCUS34425</name>
</gene>
<evidence type="ECO:0000256" key="10">
    <source>
        <dbReference type="SAM" id="MobiDB-lite"/>
    </source>
</evidence>
<feature type="domain" description="Histone deacetylase" evidence="11">
    <location>
        <begin position="252"/>
        <end position="558"/>
    </location>
</feature>
<evidence type="ECO:0000256" key="9">
    <source>
        <dbReference type="ARBA" id="ARBA00023242"/>
    </source>
</evidence>
<dbReference type="GO" id="GO:0040029">
    <property type="term" value="P:epigenetic regulation of gene expression"/>
    <property type="evidence" value="ECO:0007669"/>
    <property type="project" value="TreeGrafter"/>
</dbReference>
<dbReference type="GO" id="GO:0141221">
    <property type="term" value="F:histone deacetylase activity, hydrolytic mechanism"/>
    <property type="evidence" value="ECO:0007669"/>
    <property type="project" value="UniProtKB-EC"/>
</dbReference>
<keyword evidence="9" id="KW-0539">Nucleus</keyword>
<dbReference type="Proteomes" id="UP000681722">
    <property type="component" value="Unassembled WGS sequence"/>
</dbReference>
<sequence length="625" mass="70749">RHRILTHNRHSPINASDKRHPRSTLQKALQYSLQETNLPNKNIHKVHESDILTRTESDDSIRHQNYVPEFLNRINRVNLQRLPYSYSTGCIGRAQRNSLLTHSKRLSDAPFLMPNLQWQQESTTRNNFTNILEPKYFIAEEENEAILAKELQEAKIQSSNNSCSSIHSSHPKMLHFDPHAHLPNVDSKLSAIDGLVLHSKSLSSLSSLLSFPSTKQLQKCLSQTISLRYTTGIVYDDDSLDHECYCKRTDIHLENPRRLLVIHEQLRNSNLLEDCEIIHGRFATIDMLTDGYDQIPAQQLAVITEERRKNIIQLPCGGFGIKDDTDTVWNDEYTIRACLLAVGNTIELAKLVWDGKLKNGFSLVRPPGHHATDKPLGFCYFNNVAITAKWLKKHRNLQRIAIVDWDIHHGNGTQNLTYEDPNILYISLHRFDNGTFFPGGGNVDECGFNDGVGKNVNIPWNGELEPPMSDVEYLAAFRSVIMPILEDFRPQIILVSCGFDGAVGHPHPLGGYELTPMCFAYMTKKLMSLADGKVILVLEGGYELSSLAECGKLCVEALLSKDLPTFDIETLRAKPNSNAIKTLKEVIHVQKKYWPTLKLLEPLISLSHDEAISIKISSYYSNNSN</sequence>
<dbReference type="InterPro" id="IPR000286">
    <property type="entry name" value="HDACs"/>
</dbReference>
<dbReference type="Proteomes" id="UP000663829">
    <property type="component" value="Unassembled WGS sequence"/>
</dbReference>
<keyword evidence="6" id="KW-0156">Chromatin regulator</keyword>
<dbReference type="InterPro" id="IPR023696">
    <property type="entry name" value="Ureohydrolase_dom_sf"/>
</dbReference>
<evidence type="ECO:0000256" key="5">
    <source>
        <dbReference type="ARBA" id="ARBA00022801"/>
    </source>
</evidence>
<dbReference type="PRINTS" id="PR01270">
    <property type="entry name" value="HDASUPER"/>
</dbReference>
<dbReference type="Pfam" id="PF00850">
    <property type="entry name" value="Hist_deacetyl"/>
    <property type="match status" value="1"/>
</dbReference>
<comment type="subcellular location">
    <subcellularLocation>
        <location evidence="1">Nucleus</location>
    </subcellularLocation>
</comment>
<dbReference type="OrthoDB" id="5232919at2759"/>
<name>A0A815MJX6_9BILA</name>
<evidence type="ECO:0000256" key="4">
    <source>
        <dbReference type="ARBA" id="ARBA00022491"/>
    </source>
</evidence>
<keyword evidence="5" id="KW-0378">Hydrolase</keyword>
<keyword evidence="4" id="KW-0678">Repressor</keyword>
<dbReference type="PANTHER" id="PTHR10625">
    <property type="entry name" value="HISTONE DEACETYLASE HDAC1-RELATED"/>
    <property type="match status" value="1"/>
</dbReference>
<dbReference type="PANTHER" id="PTHR10625:SF5">
    <property type="entry name" value="HISTONE DEACETYLASE"/>
    <property type="match status" value="1"/>
</dbReference>
<dbReference type="EMBL" id="CAJNOQ010018198">
    <property type="protein sequence ID" value="CAF1421622.1"/>
    <property type="molecule type" value="Genomic_DNA"/>
</dbReference>
<organism evidence="12 14">
    <name type="scientific">Didymodactylos carnosus</name>
    <dbReference type="NCBI Taxonomy" id="1234261"/>
    <lineage>
        <taxon>Eukaryota</taxon>
        <taxon>Metazoa</taxon>
        <taxon>Spiralia</taxon>
        <taxon>Gnathifera</taxon>
        <taxon>Rotifera</taxon>
        <taxon>Eurotatoria</taxon>
        <taxon>Bdelloidea</taxon>
        <taxon>Philodinida</taxon>
        <taxon>Philodinidae</taxon>
        <taxon>Didymodactylos</taxon>
    </lineage>
</organism>
<dbReference type="SUPFAM" id="SSF52768">
    <property type="entry name" value="Arginase/deacetylase"/>
    <property type="match status" value="1"/>
</dbReference>
<accession>A0A815MJX6</accession>
<keyword evidence="14" id="KW-1185">Reference proteome</keyword>
<feature type="compositionally biased region" description="Basic residues" evidence="10">
    <location>
        <begin position="1"/>
        <end position="10"/>
    </location>
</feature>
<evidence type="ECO:0000256" key="8">
    <source>
        <dbReference type="ARBA" id="ARBA00023163"/>
    </source>
</evidence>
<dbReference type="GO" id="GO:0000118">
    <property type="term" value="C:histone deacetylase complex"/>
    <property type="evidence" value="ECO:0007669"/>
    <property type="project" value="TreeGrafter"/>
</dbReference>
<evidence type="ECO:0000256" key="6">
    <source>
        <dbReference type="ARBA" id="ARBA00022853"/>
    </source>
</evidence>
<feature type="region of interest" description="Disordered" evidence="10">
    <location>
        <begin position="1"/>
        <end position="23"/>
    </location>
</feature>